<evidence type="ECO:0000256" key="1">
    <source>
        <dbReference type="SAM" id="MobiDB-lite"/>
    </source>
</evidence>
<proteinExistence type="predicted"/>
<dbReference type="Proteomes" id="UP000468943">
    <property type="component" value="Unassembled WGS sequence"/>
</dbReference>
<accession>A0A6I4SRT9</accession>
<organism evidence="2 3">
    <name type="scientific">Pontixanthobacter gangjinensis</name>
    <dbReference type="NCBI Taxonomy" id="1028742"/>
    <lineage>
        <taxon>Bacteria</taxon>
        <taxon>Pseudomonadati</taxon>
        <taxon>Pseudomonadota</taxon>
        <taxon>Alphaproteobacteria</taxon>
        <taxon>Sphingomonadales</taxon>
        <taxon>Erythrobacteraceae</taxon>
        <taxon>Pontixanthobacter</taxon>
    </lineage>
</organism>
<dbReference type="InterPro" id="IPR050708">
    <property type="entry name" value="T6SS_VgrG/RHS"/>
</dbReference>
<dbReference type="Gene3D" id="2.180.10.10">
    <property type="entry name" value="RHS repeat-associated core"/>
    <property type="match status" value="1"/>
</dbReference>
<gene>
    <name evidence="2" type="ORF">GRI36_12230</name>
</gene>
<dbReference type="InterPro" id="IPR022385">
    <property type="entry name" value="Rhs_assc_core"/>
</dbReference>
<reference evidence="2 3" key="1">
    <citation type="submission" date="2019-12" db="EMBL/GenBank/DDBJ databases">
        <title>Genomic-based taxomic classification of the family Erythrobacteraceae.</title>
        <authorList>
            <person name="Xu L."/>
        </authorList>
    </citation>
    <scope>NUCLEOTIDE SEQUENCE [LARGE SCALE GENOMIC DNA]</scope>
    <source>
        <strain evidence="2 3">JCM 17802</strain>
    </source>
</reference>
<dbReference type="OrthoDB" id="6057489at2"/>
<name>A0A6I4SRT9_9SPHN</name>
<protein>
    <recommendedName>
        <fullName evidence="4">RHS repeat-associated core domain-containing protein</fullName>
    </recommendedName>
</protein>
<evidence type="ECO:0008006" key="4">
    <source>
        <dbReference type="Google" id="ProtNLM"/>
    </source>
</evidence>
<dbReference type="AlphaFoldDB" id="A0A6I4SRT9"/>
<evidence type="ECO:0000313" key="3">
    <source>
        <dbReference type="Proteomes" id="UP000468943"/>
    </source>
</evidence>
<keyword evidence="3" id="KW-1185">Reference proteome</keyword>
<dbReference type="EMBL" id="WTYS01000001">
    <property type="protein sequence ID" value="MXO57647.1"/>
    <property type="molecule type" value="Genomic_DNA"/>
</dbReference>
<comment type="caution">
    <text evidence="2">The sequence shown here is derived from an EMBL/GenBank/DDBJ whole genome shotgun (WGS) entry which is preliminary data.</text>
</comment>
<feature type="region of interest" description="Disordered" evidence="1">
    <location>
        <begin position="36"/>
        <end position="88"/>
    </location>
</feature>
<dbReference type="NCBIfam" id="TIGR03696">
    <property type="entry name" value="Rhs_assc_core"/>
    <property type="match status" value="1"/>
</dbReference>
<evidence type="ECO:0000313" key="2">
    <source>
        <dbReference type="EMBL" id="MXO57647.1"/>
    </source>
</evidence>
<dbReference type="PANTHER" id="PTHR32305:SF15">
    <property type="entry name" value="PROTEIN RHSA-RELATED"/>
    <property type="match status" value="1"/>
</dbReference>
<dbReference type="PANTHER" id="PTHR32305">
    <property type="match status" value="1"/>
</dbReference>
<sequence length="326" mass="36018">MISQRSSAIWIVIRPGQFFPRSKGLRLQRHCNNRSALRLAQPQQPSRNHRRAKDDKAPCNNPHPLPPLQPASQSNGPGAGDDPLIRYPGSSTARNDAHYLYADRLGSIVQEVKRDGTVTAINSYDAYGIPGASSGINNQGRFRYTGQTWIPELGMYYYKARMYSPTLGRFMQTDPIGYSDGMNVQTYVGNDPVNGVDPLGLCRFELWGMVRRTYDQDGNEIGEPEILYTYAKQVSECESSGLLDKALFKELERHDTSYSKIRAVVRQNPDGYSDPTTVTICTIGGTAIPTGLATIYGANTTLAIYNRLKPAGPGTRIYGDGKGSRI</sequence>